<dbReference type="InParanoid" id="F6U419"/>
<organism evidence="1 2">
    <name type="scientific">Ciona intestinalis</name>
    <name type="common">Transparent sea squirt</name>
    <name type="synonym">Ascidia intestinalis</name>
    <dbReference type="NCBI Taxonomy" id="7719"/>
    <lineage>
        <taxon>Eukaryota</taxon>
        <taxon>Metazoa</taxon>
        <taxon>Chordata</taxon>
        <taxon>Tunicata</taxon>
        <taxon>Ascidiacea</taxon>
        <taxon>Phlebobranchia</taxon>
        <taxon>Cionidae</taxon>
        <taxon>Ciona</taxon>
    </lineage>
</organism>
<accession>F6U419</accession>
<dbReference type="Proteomes" id="UP000008144">
    <property type="component" value="Chromosome 3"/>
</dbReference>
<protein>
    <submittedName>
        <fullName evidence="1">Uncharacterized protein</fullName>
    </submittedName>
</protein>
<reference evidence="2" key="1">
    <citation type="journal article" date="2002" name="Science">
        <title>The draft genome of Ciona intestinalis: insights into chordate and vertebrate origins.</title>
        <authorList>
            <person name="Dehal P."/>
            <person name="Satou Y."/>
            <person name="Campbell R.K."/>
            <person name="Chapman J."/>
            <person name="Degnan B."/>
            <person name="De Tomaso A."/>
            <person name="Davidson B."/>
            <person name="Di Gregorio A."/>
            <person name="Gelpke M."/>
            <person name="Goodstein D.M."/>
            <person name="Harafuji N."/>
            <person name="Hastings K.E."/>
            <person name="Ho I."/>
            <person name="Hotta K."/>
            <person name="Huang W."/>
            <person name="Kawashima T."/>
            <person name="Lemaire P."/>
            <person name="Martinez D."/>
            <person name="Meinertzhagen I.A."/>
            <person name="Necula S."/>
            <person name="Nonaka M."/>
            <person name="Putnam N."/>
            <person name="Rash S."/>
            <person name="Saiga H."/>
            <person name="Satake M."/>
            <person name="Terry A."/>
            <person name="Yamada L."/>
            <person name="Wang H.G."/>
            <person name="Awazu S."/>
            <person name="Azumi K."/>
            <person name="Boore J."/>
            <person name="Branno M."/>
            <person name="Chin-Bow S."/>
            <person name="DeSantis R."/>
            <person name="Doyle S."/>
            <person name="Francino P."/>
            <person name="Keys D.N."/>
            <person name="Haga S."/>
            <person name="Hayashi H."/>
            <person name="Hino K."/>
            <person name="Imai K.S."/>
            <person name="Inaba K."/>
            <person name="Kano S."/>
            <person name="Kobayashi K."/>
            <person name="Kobayashi M."/>
            <person name="Lee B.I."/>
            <person name="Makabe K.W."/>
            <person name="Manohar C."/>
            <person name="Matassi G."/>
            <person name="Medina M."/>
            <person name="Mochizuki Y."/>
            <person name="Mount S."/>
            <person name="Morishita T."/>
            <person name="Miura S."/>
            <person name="Nakayama A."/>
            <person name="Nishizaka S."/>
            <person name="Nomoto H."/>
            <person name="Ohta F."/>
            <person name="Oishi K."/>
            <person name="Rigoutsos I."/>
            <person name="Sano M."/>
            <person name="Sasaki A."/>
            <person name="Sasakura Y."/>
            <person name="Shoguchi E."/>
            <person name="Shin-i T."/>
            <person name="Spagnuolo A."/>
            <person name="Stainier D."/>
            <person name="Suzuki M.M."/>
            <person name="Tassy O."/>
            <person name="Takatori N."/>
            <person name="Tokuoka M."/>
            <person name="Yagi K."/>
            <person name="Yoshizaki F."/>
            <person name="Wada S."/>
            <person name="Zhang C."/>
            <person name="Hyatt P.D."/>
            <person name="Larimer F."/>
            <person name="Detter C."/>
            <person name="Doggett N."/>
            <person name="Glavina T."/>
            <person name="Hawkins T."/>
            <person name="Richardson P."/>
            <person name="Lucas S."/>
            <person name="Kohara Y."/>
            <person name="Levine M."/>
            <person name="Satoh N."/>
            <person name="Rokhsar D.S."/>
        </authorList>
    </citation>
    <scope>NUCLEOTIDE SEQUENCE [LARGE SCALE GENOMIC DNA]</scope>
</reference>
<proteinExistence type="predicted"/>
<name>F6U419_CIOIN</name>
<keyword evidence="2" id="KW-1185">Reference proteome</keyword>
<evidence type="ECO:0000313" key="2">
    <source>
        <dbReference type="Proteomes" id="UP000008144"/>
    </source>
</evidence>
<sequence length="130" mass="15216">MLLHQLITLSFQNVKEKGRPDTLQIEVLRRHPWPHNILAIVLHNLRLTHTQNMLNARIKLTCLTIHTLPTHPHIRTRVRIRQFTTACHQWSTQALHISRDTRIITAKLECTGPLTNRSIHHLQLCCTIQQ</sequence>
<reference evidence="1" key="4">
    <citation type="submission" date="2025-09" db="UniProtKB">
        <authorList>
            <consortium name="Ensembl"/>
        </authorList>
    </citation>
    <scope>IDENTIFICATION</scope>
</reference>
<evidence type="ECO:0000313" key="1">
    <source>
        <dbReference type="Ensembl" id="ENSCINP00000023540.2"/>
    </source>
</evidence>
<dbReference type="Ensembl" id="ENSCINT00000023786.2">
    <property type="protein sequence ID" value="ENSCINP00000023540.2"/>
    <property type="gene ID" value="ENSCING00000012672.2"/>
</dbReference>
<reference evidence="1" key="3">
    <citation type="submission" date="2025-08" db="UniProtKB">
        <authorList>
            <consortium name="Ensembl"/>
        </authorList>
    </citation>
    <scope>IDENTIFICATION</scope>
</reference>
<dbReference type="EMBL" id="EAAA01001741">
    <property type="status" value="NOT_ANNOTATED_CDS"/>
    <property type="molecule type" value="Genomic_DNA"/>
</dbReference>
<reference evidence="1" key="2">
    <citation type="journal article" date="2008" name="Genome Biol.">
        <title>Improved genome assembly and evidence-based global gene model set for the chordate Ciona intestinalis: new insight into intron and operon populations.</title>
        <authorList>
            <person name="Satou Y."/>
            <person name="Mineta K."/>
            <person name="Ogasawara M."/>
            <person name="Sasakura Y."/>
            <person name="Shoguchi E."/>
            <person name="Ueno K."/>
            <person name="Yamada L."/>
            <person name="Matsumoto J."/>
            <person name="Wasserscheid J."/>
            <person name="Dewar K."/>
            <person name="Wiley G.B."/>
            <person name="Macmil S.L."/>
            <person name="Roe B.A."/>
            <person name="Zeller R.W."/>
            <person name="Hastings K.E."/>
            <person name="Lemaire P."/>
            <person name="Lindquist E."/>
            <person name="Endo T."/>
            <person name="Hotta K."/>
            <person name="Inaba K."/>
        </authorList>
    </citation>
    <scope>NUCLEOTIDE SEQUENCE [LARGE SCALE GENOMIC DNA]</scope>
    <source>
        <strain evidence="1">wild type</strain>
    </source>
</reference>
<dbReference type="AlphaFoldDB" id="F6U419"/>
<dbReference type="HOGENOM" id="CLU_1942776_0_0_1"/>